<dbReference type="OrthoDB" id="3256662at2759"/>
<gene>
    <name evidence="2" type="ORF">D9757_006425</name>
</gene>
<protein>
    <recommendedName>
        <fullName evidence="1">F-box domain-containing protein</fullName>
    </recommendedName>
</protein>
<evidence type="ECO:0000259" key="1">
    <source>
        <dbReference type="PROSITE" id="PS50181"/>
    </source>
</evidence>
<dbReference type="InterPro" id="IPR036047">
    <property type="entry name" value="F-box-like_dom_sf"/>
</dbReference>
<evidence type="ECO:0000313" key="2">
    <source>
        <dbReference type="EMBL" id="KAF5384546.1"/>
    </source>
</evidence>
<evidence type="ECO:0000313" key="3">
    <source>
        <dbReference type="Proteomes" id="UP000518752"/>
    </source>
</evidence>
<dbReference type="Proteomes" id="UP000518752">
    <property type="component" value="Unassembled WGS sequence"/>
</dbReference>
<dbReference type="EMBL" id="JAACJN010000043">
    <property type="protein sequence ID" value="KAF5384546.1"/>
    <property type="molecule type" value="Genomic_DNA"/>
</dbReference>
<organism evidence="2 3">
    <name type="scientific">Collybiopsis confluens</name>
    <dbReference type="NCBI Taxonomy" id="2823264"/>
    <lineage>
        <taxon>Eukaryota</taxon>
        <taxon>Fungi</taxon>
        <taxon>Dikarya</taxon>
        <taxon>Basidiomycota</taxon>
        <taxon>Agaricomycotina</taxon>
        <taxon>Agaricomycetes</taxon>
        <taxon>Agaricomycetidae</taxon>
        <taxon>Agaricales</taxon>
        <taxon>Marasmiineae</taxon>
        <taxon>Omphalotaceae</taxon>
        <taxon>Collybiopsis</taxon>
    </lineage>
</organism>
<dbReference type="Gene3D" id="3.80.10.10">
    <property type="entry name" value="Ribonuclease Inhibitor"/>
    <property type="match status" value="1"/>
</dbReference>
<dbReference type="PROSITE" id="PS50181">
    <property type="entry name" value="FBOX"/>
    <property type="match status" value="1"/>
</dbReference>
<accession>A0A8H5M8I3</accession>
<dbReference type="InterPro" id="IPR001810">
    <property type="entry name" value="F-box_dom"/>
</dbReference>
<dbReference type="AlphaFoldDB" id="A0A8H5M8I3"/>
<reference evidence="2 3" key="1">
    <citation type="journal article" date="2020" name="ISME J.">
        <title>Uncovering the hidden diversity of litter-decomposition mechanisms in mushroom-forming fungi.</title>
        <authorList>
            <person name="Floudas D."/>
            <person name="Bentzer J."/>
            <person name="Ahren D."/>
            <person name="Johansson T."/>
            <person name="Persson P."/>
            <person name="Tunlid A."/>
        </authorList>
    </citation>
    <scope>NUCLEOTIDE SEQUENCE [LARGE SCALE GENOMIC DNA]</scope>
    <source>
        <strain evidence="2 3">CBS 406.79</strain>
    </source>
</reference>
<proteinExistence type="predicted"/>
<feature type="domain" description="F-box" evidence="1">
    <location>
        <begin position="31"/>
        <end position="77"/>
    </location>
</feature>
<dbReference type="SUPFAM" id="SSF52047">
    <property type="entry name" value="RNI-like"/>
    <property type="match status" value="1"/>
</dbReference>
<name>A0A8H5M8I3_9AGAR</name>
<dbReference type="InterPro" id="IPR032675">
    <property type="entry name" value="LRR_dom_sf"/>
</dbReference>
<dbReference type="SUPFAM" id="SSF81383">
    <property type="entry name" value="F-box domain"/>
    <property type="match status" value="1"/>
</dbReference>
<sequence length="515" mass="58732">MLDIPADATSVAPDILCALHEWTTPNRRKGDRHLNDIPTDIHLEILSYVTGQKNLSNLALVCRLFSVIVVRKRFEKISVNLTFQERSSGFYKALHTKHDPLAISLSGNVRECRVNGSFSNKEENISFISHVEDLLRMPNLQKITLHEVYLSPEILTQLSRLPGIRSLTLSDSEVGRLLSSEDIDAAAANLTRLESFSLSGLNRYAYQTDGPVTSKDFAPFVVNSHTTTLSTDSDDFFNHVATQRGVSPLRELSLHPINVVRLFNIFGSNFTTLVVLRLHNPKWPDDPGAQNIAGLFRSKTALREKSELTLPLSNLPHLRRLTCPASFAYLFSGPHALEEISFASSIMPSFDSHKHIIDDWSLCLSEGMRLFSDNPSANLRRLTSLSWGFLGRRPALDWSGKLQNWFPQLGHLEFNLRMIDFDERFDEMPDSWGFKDEFRDILKDFVDTWAPVKPIQEVVFKIDFFCVISVDKNWFHDCVMEFDIKNVFPNLRRIVFGDMVYNVCRRRPAFANDIV</sequence>
<comment type="caution">
    <text evidence="2">The sequence shown here is derived from an EMBL/GenBank/DDBJ whole genome shotgun (WGS) entry which is preliminary data.</text>
</comment>
<keyword evidence="3" id="KW-1185">Reference proteome</keyword>